<comment type="similarity">
    <text evidence="5">Belongs to the thiolase-like superfamily. Beta-ketoacyl-ACP synthases family.</text>
</comment>
<dbReference type="SUPFAM" id="SSF53901">
    <property type="entry name" value="Thiolase-like"/>
    <property type="match status" value="1"/>
</dbReference>
<evidence type="ECO:0000256" key="5">
    <source>
        <dbReference type="RuleBase" id="RU003694"/>
    </source>
</evidence>
<dbReference type="InterPro" id="IPR020841">
    <property type="entry name" value="PKS_Beta-ketoAc_synthase_dom"/>
</dbReference>
<dbReference type="PANTHER" id="PTHR43775:SF29">
    <property type="entry name" value="ASPERFURANONE POLYKETIDE SYNTHASE AFOG-RELATED"/>
    <property type="match status" value="1"/>
</dbReference>
<name>A0ABP0DZ79_9PEZI</name>
<dbReference type="InterPro" id="IPR014030">
    <property type="entry name" value="Ketoacyl_synth_N"/>
</dbReference>
<evidence type="ECO:0000256" key="4">
    <source>
        <dbReference type="ARBA" id="ARBA00023002"/>
    </source>
</evidence>
<evidence type="ECO:0000256" key="2">
    <source>
        <dbReference type="ARBA" id="ARBA00022553"/>
    </source>
</evidence>
<accession>A0ABP0DZ79</accession>
<dbReference type="InterPro" id="IPR018201">
    <property type="entry name" value="Ketoacyl_synth_AS"/>
</dbReference>
<organism evidence="7 8">
    <name type="scientific">Sporothrix epigloea</name>
    <dbReference type="NCBI Taxonomy" id="1892477"/>
    <lineage>
        <taxon>Eukaryota</taxon>
        <taxon>Fungi</taxon>
        <taxon>Dikarya</taxon>
        <taxon>Ascomycota</taxon>
        <taxon>Pezizomycotina</taxon>
        <taxon>Sordariomycetes</taxon>
        <taxon>Sordariomycetidae</taxon>
        <taxon>Ophiostomatales</taxon>
        <taxon>Ophiostomataceae</taxon>
        <taxon>Sporothrix</taxon>
    </lineage>
</organism>
<dbReference type="Proteomes" id="UP001642501">
    <property type="component" value="Unassembled WGS sequence"/>
</dbReference>
<dbReference type="InterPro" id="IPR050091">
    <property type="entry name" value="PKS_NRPS_Biosynth_Enz"/>
</dbReference>
<dbReference type="Gene3D" id="3.40.47.10">
    <property type="match status" value="1"/>
</dbReference>
<evidence type="ECO:0000313" key="7">
    <source>
        <dbReference type="EMBL" id="CAK7273606.1"/>
    </source>
</evidence>
<evidence type="ECO:0000313" key="8">
    <source>
        <dbReference type="Proteomes" id="UP001642501"/>
    </source>
</evidence>
<dbReference type="PANTHER" id="PTHR43775">
    <property type="entry name" value="FATTY ACID SYNTHASE"/>
    <property type="match status" value="1"/>
</dbReference>
<evidence type="ECO:0000259" key="6">
    <source>
        <dbReference type="PROSITE" id="PS52004"/>
    </source>
</evidence>
<gene>
    <name evidence="7" type="ORF">SEPCBS57363_005735</name>
</gene>
<comment type="caution">
    <text evidence="7">The sequence shown here is derived from an EMBL/GenBank/DDBJ whole genome shotgun (WGS) entry which is preliminary data.</text>
</comment>
<proteinExistence type="inferred from homology"/>
<dbReference type="EMBL" id="CAWUOM010000138">
    <property type="protein sequence ID" value="CAK7273606.1"/>
    <property type="molecule type" value="Genomic_DNA"/>
</dbReference>
<protein>
    <recommendedName>
        <fullName evidence="6">Ketosynthase family 3 (KS3) domain-containing protein</fullName>
    </recommendedName>
</protein>
<keyword evidence="4" id="KW-0560">Oxidoreductase</keyword>
<sequence>MAPLCPASDGVTEDAIAVVGMSCRFPGNADNIENFWEMIRDGKDAWSEIPSDRFNIKGWYHPDPNRPGSFFSISTAEAVSMDPQQRMLLEVVYEALDSAGIPMASLSNSATSVFCGSFVRDYEQPCMRDPDTTPPYSATGNGIAILANRISHAFDFAGTSQTIDTGCSASMIAVHQACKSLLSKESDIGIAAGVGLIFSPNTLVPMANLNILGSDGRCYTFDDRANGYGRGEGAGVVVLKRLKDAIASNDTIRAVIRATASNQDGHTQGITLPSKARQVQNMTDIYRNSGLDLRRTAYMECHGTGTQVGDVKETQAAAELFCKHRSVDNPLIIGSVKTNIGHLEGSAGVAGLIKGVLVVEHCHRFDALANSRPPTSKR</sequence>
<feature type="domain" description="Ketosynthase family 3 (KS3)" evidence="6">
    <location>
        <begin position="13"/>
        <end position="378"/>
    </location>
</feature>
<keyword evidence="1" id="KW-0596">Phosphopantetheine</keyword>
<evidence type="ECO:0000256" key="1">
    <source>
        <dbReference type="ARBA" id="ARBA00022450"/>
    </source>
</evidence>
<dbReference type="PROSITE" id="PS00606">
    <property type="entry name" value="KS3_1"/>
    <property type="match status" value="1"/>
</dbReference>
<dbReference type="SMART" id="SM00825">
    <property type="entry name" value="PKS_KS"/>
    <property type="match status" value="1"/>
</dbReference>
<dbReference type="PROSITE" id="PS52004">
    <property type="entry name" value="KS3_2"/>
    <property type="match status" value="1"/>
</dbReference>
<dbReference type="InterPro" id="IPR016039">
    <property type="entry name" value="Thiolase-like"/>
</dbReference>
<evidence type="ECO:0000256" key="3">
    <source>
        <dbReference type="ARBA" id="ARBA00022679"/>
    </source>
</evidence>
<keyword evidence="3 5" id="KW-0808">Transferase</keyword>
<reference evidence="7 8" key="1">
    <citation type="submission" date="2024-01" db="EMBL/GenBank/DDBJ databases">
        <authorList>
            <person name="Allen C."/>
            <person name="Tagirdzhanova G."/>
        </authorList>
    </citation>
    <scope>NUCLEOTIDE SEQUENCE [LARGE SCALE GENOMIC DNA]</scope>
    <source>
        <strain evidence="7 8">CBS 573.63</strain>
    </source>
</reference>
<dbReference type="Pfam" id="PF00109">
    <property type="entry name" value="ketoacyl-synt"/>
    <property type="match status" value="1"/>
</dbReference>
<dbReference type="Pfam" id="PF02801">
    <property type="entry name" value="Ketoacyl-synt_C"/>
    <property type="match status" value="1"/>
</dbReference>
<keyword evidence="2" id="KW-0597">Phosphoprotein</keyword>
<dbReference type="InterPro" id="IPR014031">
    <property type="entry name" value="Ketoacyl_synth_C"/>
</dbReference>
<dbReference type="CDD" id="cd00833">
    <property type="entry name" value="PKS"/>
    <property type="match status" value="1"/>
</dbReference>
<keyword evidence="8" id="KW-1185">Reference proteome</keyword>